<reference evidence="3" key="1">
    <citation type="journal article" date="2015" name="Genome Announc.">
        <title>Draft Genome Sequence of Tolypothrix boutellei Strain VB521301.</title>
        <authorList>
            <person name="Chandrababunaidu M.M."/>
            <person name="Singh D."/>
            <person name="Sen D."/>
            <person name="Bhan S."/>
            <person name="Das S."/>
            <person name="Gupta A."/>
            <person name="Adhikary S.P."/>
            <person name="Tripathy S."/>
        </authorList>
    </citation>
    <scope>NUCLEOTIDE SEQUENCE</scope>
    <source>
        <strain evidence="3">VB521301</strain>
    </source>
</reference>
<sequence>MFEGFWANVFRYPRYLVTILLGVVLNAFSPLIPLFKRPVTLVALLGFFGASLVFVTLTLRAMLGLSSV</sequence>
<dbReference type="Proteomes" id="UP000029738">
    <property type="component" value="Unassembled WGS sequence"/>
</dbReference>
<proteinExistence type="predicted"/>
<organism evidence="3">
    <name type="scientific">Tolypothrix bouteillei VB521301</name>
    <dbReference type="NCBI Taxonomy" id="1479485"/>
    <lineage>
        <taxon>Bacteria</taxon>
        <taxon>Bacillati</taxon>
        <taxon>Cyanobacteriota</taxon>
        <taxon>Cyanophyceae</taxon>
        <taxon>Nostocales</taxon>
        <taxon>Tolypothrichaceae</taxon>
        <taxon>Tolypothrix</taxon>
    </lineage>
</organism>
<keyword evidence="4" id="KW-1185">Reference proteome</keyword>
<dbReference type="RefSeq" id="WP_050046276.1">
    <property type="nucleotide sequence ID" value="NZ_JHEG04000001.1"/>
</dbReference>
<dbReference type="Pfam" id="PF05421">
    <property type="entry name" value="DUF751"/>
    <property type="match status" value="1"/>
</dbReference>
<keyword evidence="1" id="KW-0812">Transmembrane</keyword>
<feature type="transmembrane region" description="Helical" evidence="1">
    <location>
        <begin position="12"/>
        <end position="32"/>
    </location>
</feature>
<comment type="caution">
    <text evidence="3">The sequence shown here is derived from an EMBL/GenBank/DDBJ whole genome shotgun (WGS) entry which is preliminary data.</text>
</comment>
<dbReference type="STRING" id="1479485.DA73_0230600"/>
<keyword evidence="1" id="KW-0472">Membrane</keyword>
<evidence type="ECO:0000256" key="1">
    <source>
        <dbReference type="SAM" id="Phobius"/>
    </source>
</evidence>
<dbReference type="AlphaFoldDB" id="A0A0C1QZ10"/>
<evidence type="ECO:0000313" key="4">
    <source>
        <dbReference type="Proteomes" id="UP000029738"/>
    </source>
</evidence>
<gene>
    <name evidence="3" type="ORF">DA73_0230600</name>
    <name evidence="2" type="ORF">DA73_0400008350</name>
</gene>
<reference evidence="2" key="2">
    <citation type="submission" date="2019-11" db="EMBL/GenBank/DDBJ databases">
        <title>Improved Assembly of Tolypothrix boutellei genome.</title>
        <authorList>
            <person name="Sarangi A.N."/>
            <person name="Mukherjee M."/>
            <person name="Ghosh S."/>
            <person name="Singh D."/>
            <person name="Das A."/>
            <person name="Kant S."/>
            <person name="Prusty A."/>
            <person name="Tripathy S."/>
        </authorList>
    </citation>
    <scope>NUCLEOTIDE SEQUENCE</scope>
    <source>
        <strain evidence="2">VB521301</strain>
    </source>
</reference>
<feature type="transmembrane region" description="Helical" evidence="1">
    <location>
        <begin position="39"/>
        <end position="63"/>
    </location>
</feature>
<dbReference type="EMBL" id="JHEG04000001">
    <property type="protein sequence ID" value="KAF3885466.1"/>
    <property type="molecule type" value="Genomic_DNA"/>
</dbReference>
<dbReference type="PANTHER" id="PTHR36049">
    <property type="entry name" value="TRANSMEMBRANE PROTEIN"/>
    <property type="match status" value="1"/>
</dbReference>
<evidence type="ECO:0000313" key="2">
    <source>
        <dbReference type="EMBL" id="KAF3885466.1"/>
    </source>
</evidence>
<protein>
    <submittedName>
        <fullName evidence="2">DUF751 family protein</fullName>
    </submittedName>
</protein>
<accession>A0A0C1QZ10</accession>
<evidence type="ECO:0000313" key="3">
    <source>
        <dbReference type="EMBL" id="KIE08853.1"/>
    </source>
</evidence>
<dbReference type="PANTHER" id="PTHR36049:SF3">
    <property type="match status" value="1"/>
</dbReference>
<keyword evidence="1" id="KW-1133">Transmembrane helix</keyword>
<dbReference type="InterPro" id="IPR008470">
    <property type="entry name" value="Uncharacterised_Ycf33"/>
</dbReference>
<dbReference type="OrthoDB" id="489556at2"/>
<dbReference type="EMBL" id="JHEG02000058">
    <property type="protein sequence ID" value="KIE08853.1"/>
    <property type="molecule type" value="Genomic_DNA"/>
</dbReference>
<name>A0A0C1QZ10_9CYAN</name>